<keyword evidence="2" id="KW-1185">Reference proteome</keyword>
<dbReference type="AlphaFoldDB" id="A0AAV6QNM4"/>
<comment type="caution">
    <text evidence="1">The sequence shown here is derived from an EMBL/GenBank/DDBJ whole genome shotgun (WGS) entry which is preliminary data.</text>
</comment>
<protein>
    <submittedName>
        <fullName evidence="1">Uncharacterized protein</fullName>
    </submittedName>
</protein>
<accession>A0AAV6QNM4</accession>
<dbReference type="Proteomes" id="UP000693946">
    <property type="component" value="Linkage Group LG4"/>
</dbReference>
<evidence type="ECO:0000313" key="2">
    <source>
        <dbReference type="Proteomes" id="UP000693946"/>
    </source>
</evidence>
<proteinExistence type="predicted"/>
<organism evidence="1 2">
    <name type="scientific">Solea senegalensis</name>
    <name type="common">Senegalese sole</name>
    <dbReference type="NCBI Taxonomy" id="28829"/>
    <lineage>
        <taxon>Eukaryota</taxon>
        <taxon>Metazoa</taxon>
        <taxon>Chordata</taxon>
        <taxon>Craniata</taxon>
        <taxon>Vertebrata</taxon>
        <taxon>Euteleostomi</taxon>
        <taxon>Actinopterygii</taxon>
        <taxon>Neopterygii</taxon>
        <taxon>Teleostei</taxon>
        <taxon>Neoteleostei</taxon>
        <taxon>Acanthomorphata</taxon>
        <taxon>Carangaria</taxon>
        <taxon>Pleuronectiformes</taxon>
        <taxon>Pleuronectoidei</taxon>
        <taxon>Soleidae</taxon>
        <taxon>Solea</taxon>
    </lineage>
</organism>
<dbReference type="EMBL" id="JAGKHQ010000016">
    <property type="protein sequence ID" value="KAG7495236.1"/>
    <property type="molecule type" value="Genomic_DNA"/>
</dbReference>
<gene>
    <name evidence="1" type="ORF">JOB18_046447</name>
</gene>
<reference evidence="1 2" key="1">
    <citation type="journal article" date="2021" name="Sci. Rep.">
        <title>Chromosome anchoring in Senegalese sole (Solea senegalensis) reveals sex-associated markers and genome rearrangements in flatfish.</title>
        <authorList>
            <person name="Guerrero-Cozar I."/>
            <person name="Gomez-Garrido J."/>
            <person name="Berbel C."/>
            <person name="Martinez-Blanch J.F."/>
            <person name="Alioto T."/>
            <person name="Claros M.G."/>
            <person name="Gagnaire P.A."/>
            <person name="Manchado M."/>
        </authorList>
    </citation>
    <scope>NUCLEOTIDE SEQUENCE [LARGE SCALE GENOMIC DNA]</scope>
    <source>
        <strain evidence="1">Sse05_10M</strain>
    </source>
</reference>
<evidence type="ECO:0000313" key="1">
    <source>
        <dbReference type="EMBL" id="KAG7495236.1"/>
    </source>
</evidence>
<sequence length="74" mass="8414">MAYAAYWMHLYKGAVAYLPYANYPIVGYYYVKILSHSCIATLYNNLRCLRFSTLDSGVKADKGCGIYVKDNPVM</sequence>
<name>A0AAV6QNM4_SOLSE</name>